<proteinExistence type="predicted"/>
<gene>
    <name evidence="2" type="ORF">BGZ65_004220</name>
</gene>
<keyword evidence="3" id="KW-1185">Reference proteome</keyword>
<protein>
    <submittedName>
        <fullName evidence="2">Uncharacterized protein</fullName>
    </submittedName>
</protein>
<dbReference type="OrthoDB" id="2447166at2759"/>
<reference evidence="2" key="1">
    <citation type="journal article" date="2020" name="Fungal Divers.">
        <title>Resolving the Mortierellaceae phylogeny through synthesis of multi-gene phylogenetics and phylogenomics.</title>
        <authorList>
            <person name="Vandepol N."/>
            <person name="Liber J."/>
            <person name="Desiro A."/>
            <person name="Na H."/>
            <person name="Kennedy M."/>
            <person name="Barry K."/>
            <person name="Grigoriev I.V."/>
            <person name="Miller A.N."/>
            <person name="O'Donnell K."/>
            <person name="Stajich J.E."/>
            <person name="Bonito G."/>
        </authorList>
    </citation>
    <scope>NUCLEOTIDE SEQUENCE</scope>
    <source>
        <strain evidence="2">MES-2147</strain>
    </source>
</reference>
<evidence type="ECO:0000313" key="2">
    <source>
        <dbReference type="EMBL" id="KAF9981193.1"/>
    </source>
</evidence>
<dbReference type="Proteomes" id="UP000749646">
    <property type="component" value="Unassembled WGS sequence"/>
</dbReference>
<feature type="region of interest" description="Disordered" evidence="1">
    <location>
        <begin position="218"/>
        <end position="278"/>
    </location>
</feature>
<evidence type="ECO:0000256" key="1">
    <source>
        <dbReference type="SAM" id="MobiDB-lite"/>
    </source>
</evidence>
<feature type="non-terminal residue" evidence="2">
    <location>
        <position position="278"/>
    </location>
</feature>
<sequence length="278" mass="30950">MSQSLMVYPNNNDFLMAPSMLDDNNVAKLMNSEHLESYLTSASTSPVQDYLMSPSSYHPQQDQHNQRQHQLQFHATPNSPPYAIVKTEEVQAQSAVDYHLMFPSTFDLSSSTATTNAQEQHILPSQRSPFTNVSLIQQHQQHQQQQHQHEQQLRMQHRQLQQQQLMYNTPSTSSIISSMVSATTSSGLYAPSAITTSAPFFHASTLVQDDSPALTFHRRSGYTPAAHPAAPKRKCDEPSLAPRLSPQLAADSIMPDESTTSPSTSPLMTLTTSSRLDK</sequence>
<dbReference type="AlphaFoldDB" id="A0A9P6SMT1"/>
<evidence type="ECO:0000313" key="3">
    <source>
        <dbReference type="Proteomes" id="UP000749646"/>
    </source>
</evidence>
<feature type="compositionally biased region" description="Low complexity" evidence="1">
    <location>
        <begin position="258"/>
        <end position="278"/>
    </location>
</feature>
<accession>A0A9P6SMT1</accession>
<dbReference type="EMBL" id="JAAAHW010003732">
    <property type="protein sequence ID" value="KAF9981193.1"/>
    <property type="molecule type" value="Genomic_DNA"/>
</dbReference>
<name>A0A9P6SMT1_9FUNG</name>
<comment type="caution">
    <text evidence="2">The sequence shown here is derived from an EMBL/GenBank/DDBJ whole genome shotgun (WGS) entry which is preliminary data.</text>
</comment>
<organism evidence="2 3">
    <name type="scientific">Modicella reniformis</name>
    <dbReference type="NCBI Taxonomy" id="1440133"/>
    <lineage>
        <taxon>Eukaryota</taxon>
        <taxon>Fungi</taxon>
        <taxon>Fungi incertae sedis</taxon>
        <taxon>Mucoromycota</taxon>
        <taxon>Mortierellomycotina</taxon>
        <taxon>Mortierellomycetes</taxon>
        <taxon>Mortierellales</taxon>
        <taxon>Mortierellaceae</taxon>
        <taxon>Modicella</taxon>
    </lineage>
</organism>